<keyword evidence="4 6" id="KW-1133">Transmembrane helix</keyword>
<keyword evidence="8" id="KW-1185">Reference proteome</keyword>
<evidence type="ECO:0000256" key="3">
    <source>
        <dbReference type="ARBA" id="ARBA00022824"/>
    </source>
</evidence>
<accession>A0A4P9XT58</accession>
<keyword evidence="3" id="KW-0256">Endoplasmic reticulum</keyword>
<dbReference type="GO" id="GO:0005789">
    <property type="term" value="C:endoplasmic reticulum membrane"/>
    <property type="evidence" value="ECO:0007669"/>
    <property type="project" value="UniProtKB-SubCell"/>
</dbReference>
<sequence length="172" mass="19400">MSAALAKRQYWLHELLRGSGIYVEPPIPEPAQNPELAARLNAIRAAQANGEYTRMVGHVAPHLVLPGMEHNEASVMQEWRQSRRQLTAIMNVIFSIIGVFTAMFWATAMITDDLALRVLWSLLASLMVAVAEIWLYVRYFGRNMDEDDGRTHAEAGGVGRRRRRDGYQAIGH</sequence>
<dbReference type="OrthoDB" id="19981at2759"/>
<gene>
    <name evidence="7" type="ORF">THASP1DRAFT_23353</name>
</gene>
<evidence type="ECO:0000256" key="4">
    <source>
        <dbReference type="ARBA" id="ARBA00022989"/>
    </source>
</evidence>
<keyword evidence="2 6" id="KW-0812">Transmembrane</keyword>
<protein>
    <submittedName>
        <fullName evidence="7">Endoplasmic reticulum-based factor for assembly of V-ATPase-domain-containing protein</fullName>
    </submittedName>
</protein>
<dbReference type="EMBL" id="KZ992576">
    <property type="protein sequence ID" value="RKP08711.1"/>
    <property type="molecule type" value="Genomic_DNA"/>
</dbReference>
<dbReference type="PANTHER" id="PTHR31394:SF1">
    <property type="entry name" value="TRANSMEMBRANE PROTEIN 199"/>
    <property type="match status" value="1"/>
</dbReference>
<evidence type="ECO:0000256" key="6">
    <source>
        <dbReference type="SAM" id="Phobius"/>
    </source>
</evidence>
<evidence type="ECO:0000256" key="1">
    <source>
        <dbReference type="ARBA" id="ARBA00004477"/>
    </source>
</evidence>
<organism evidence="7 8">
    <name type="scientific">Thamnocephalis sphaerospora</name>
    <dbReference type="NCBI Taxonomy" id="78915"/>
    <lineage>
        <taxon>Eukaryota</taxon>
        <taxon>Fungi</taxon>
        <taxon>Fungi incertae sedis</taxon>
        <taxon>Zoopagomycota</taxon>
        <taxon>Zoopagomycotina</taxon>
        <taxon>Zoopagomycetes</taxon>
        <taxon>Zoopagales</taxon>
        <taxon>Sigmoideomycetaceae</taxon>
        <taxon>Thamnocephalis</taxon>
    </lineage>
</organism>
<name>A0A4P9XT58_9FUNG</name>
<evidence type="ECO:0000256" key="5">
    <source>
        <dbReference type="ARBA" id="ARBA00023136"/>
    </source>
</evidence>
<reference evidence="8" key="1">
    <citation type="journal article" date="2018" name="Nat. Microbiol.">
        <title>Leveraging single-cell genomics to expand the fungal tree of life.</title>
        <authorList>
            <person name="Ahrendt S.R."/>
            <person name="Quandt C.A."/>
            <person name="Ciobanu D."/>
            <person name="Clum A."/>
            <person name="Salamov A."/>
            <person name="Andreopoulos B."/>
            <person name="Cheng J.F."/>
            <person name="Woyke T."/>
            <person name="Pelin A."/>
            <person name="Henrissat B."/>
            <person name="Reynolds N.K."/>
            <person name="Benny G.L."/>
            <person name="Smith M.E."/>
            <person name="James T.Y."/>
            <person name="Grigoriev I.V."/>
        </authorList>
    </citation>
    <scope>NUCLEOTIDE SEQUENCE [LARGE SCALE GENOMIC DNA]</scope>
    <source>
        <strain evidence="8">RSA 1356</strain>
    </source>
</reference>
<evidence type="ECO:0000313" key="8">
    <source>
        <dbReference type="Proteomes" id="UP000271241"/>
    </source>
</evidence>
<dbReference type="InterPro" id="IPR021013">
    <property type="entry name" value="ATPase_Vma12"/>
</dbReference>
<evidence type="ECO:0000256" key="2">
    <source>
        <dbReference type="ARBA" id="ARBA00022692"/>
    </source>
</evidence>
<dbReference type="Proteomes" id="UP000271241">
    <property type="component" value="Unassembled WGS sequence"/>
</dbReference>
<dbReference type="GO" id="GO:0070072">
    <property type="term" value="P:vacuolar proton-transporting V-type ATPase complex assembly"/>
    <property type="evidence" value="ECO:0007669"/>
    <property type="project" value="InterPro"/>
</dbReference>
<feature type="transmembrane region" description="Helical" evidence="6">
    <location>
        <begin position="118"/>
        <end position="137"/>
    </location>
</feature>
<comment type="subcellular location">
    <subcellularLocation>
        <location evidence="1">Endoplasmic reticulum membrane</location>
        <topology evidence="1">Multi-pass membrane protein</topology>
    </subcellularLocation>
</comment>
<dbReference type="Pfam" id="PF11712">
    <property type="entry name" value="Vma12"/>
    <property type="match status" value="1"/>
</dbReference>
<evidence type="ECO:0000313" key="7">
    <source>
        <dbReference type="EMBL" id="RKP08711.1"/>
    </source>
</evidence>
<feature type="transmembrane region" description="Helical" evidence="6">
    <location>
        <begin position="86"/>
        <end position="106"/>
    </location>
</feature>
<keyword evidence="5 6" id="KW-0472">Membrane</keyword>
<proteinExistence type="predicted"/>
<dbReference type="AlphaFoldDB" id="A0A4P9XT58"/>
<dbReference type="PANTHER" id="PTHR31394">
    <property type="entry name" value="TRANSMEMBRANE PROTEIN 199"/>
    <property type="match status" value="1"/>
</dbReference>